<dbReference type="CDD" id="cd18495">
    <property type="entry name" value="BACK_GCL"/>
    <property type="match status" value="1"/>
</dbReference>
<dbReference type="InterPro" id="IPR043380">
    <property type="entry name" value="Gcl-like"/>
</dbReference>
<dbReference type="InterPro" id="IPR036133">
    <property type="entry name" value="EB1_C_sf"/>
</dbReference>
<organism evidence="6 7">
    <name type="scientific">Myotis brandtii</name>
    <name type="common">Brandt's bat</name>
    <dbReference type="NCBI Taxonomy" id="109478"/>
    <lineage>
        <taxon>Eukaryota</taxon>
        <taxon>Metazoa</taxon>
        <taxon>Chordata</taxon>
        <taxon>Craniata</taxon>
        <taxon>Vertebrata</taxon>
        <taxon>Euteleostomi</taxon>
        <taxon>Mammalia</taxon>
        <taxon>Eutheria</taxon>
        <taxon>Laurasiatheria</taxon>
        <taxon>Chiroptera</taxon>
        <taxon>Yangochiroptera</taxon>
        <taxon>Vespertilionidae</taxon>
        <taxon>Myotis</taxon>
    </lineage>
</organism>
<evidence type="ECO:0000256" key="2">
    <source>
        <dbReference type="PROSITE-ProRule" id="PRU00576"/>
    </source>
</evidence>
<proteinExistence type="predicted"/>
<keyword evidence="1" id="KW-0217">Developmental protein</keyword>
<evidence type="ECO:0000256" key="3">
    <source>
        <dbReference type="SAM" id="MobiDB-lite"/>
    </source>
</evidence>
<evidence type="ECO:0000313" key="7">
    <source>
        <dbReference type="Proteomes" id="UP000052978"/>
    </source>
</evidence>
<dbReference type="GO" id="GO:0008017">
    <property type="term" value="F:microtubule binding"/>
    <property type="evidence" value="ECO:0007669"/>
    <property type="project" value="InterPro"/>
</dbReference>
<dbReference type="InterPro" id="IPR011333">
    <property type="entry name" value="SKP1/BTB/POZ_sf"/>
</dbReference>
<evidence type="ECO:0000259" key="4">
    <source>
        <dbReference type="PROSITE" id="PS50097"/>
    </source>
</evidence>
<evidence type="ECO:0000313" key="6">
    <source>
        <dbReference type="EMBL" id="EPQ19474.1"/>
    </source>
</evidence>
<dbReference type="Gene3D" id="3.30.710.10">
    <property type="entry name" value="Potassium Channel Kv1.1, Chain A"/>
    <property type="match status" value="1"/>
</dbReference>
<dbReference type="SUPFAM" id="SSF54695">
    <property type="entry name" value="POZ domain"/>
    <property type="match status" value="1"/>
</dbReference>
<dbReference type="Pfam" id="PF00651">
    <property type="entry name" value="BTB"/>
    <property type="match status" value="1"/>
</dbReference>
<dbReference type="FunFam" id="1.20.5.1430:FF:000001">
    <property type="entry name" value="microtubule-associated protein RP/EB family member 1"/>
    <property type="match status" value="1"/>
</dbReference>
<dbReference type="InterPro" id="IPR004953">
    <property type="entry name" value="EB1_C"/>
</dbReference>
<dbReference type="InterPro" id="IPR000210">
    <property type="entry name" value="BTB/POZ_dom"/>
</dbReference>
<dbReference type="Pfam" id="PF03271">
    <property type="entry name" value="EB1"/>
    <property type="match status" value="1"/>
</dbReference>
<dbReference type="Pfam" id="PF07707">
    <property type="entry name" value="BACK"/>
    <property type="match status" value="1"/>
</dbReference>
<protein>
    <submittedName>
        <fullName evidence="6">Germ cell-less protein-like 1</fullName>
    </submittedName>
</protein>
<keyword evidence="7" id="KW-1185">Reference proteome</keyword>
<feature type="compositionally biased region" description="Low complexity" evidence="3">
    <location>
        <begin position="1"/>
        <end position="11"/>
    </location>
</feature>
<sequence length="582" mass="66380">MGSLSSRLLRGGILGTTDPHQPEAQVGPGDVSSGRKRKRRGPSPDPEAENSPNPLDPEDNLQQEATTSRSKKVKVTSDYAYHTLFLNGETSDIKIRALGRVWCLHKMYLCQSGYFATLFKNSCDDSDKDIIDLEIKDHNIDVASLNFVLGSLYGGEYDLTESLQIPRILATACLLQVEDLIEECEETMKEAVNVKTVCGYYATAEAYELESLKTKCFNWLLHNLMTHPNVELYKALSIELMNLLISSANLLVIQKEIDVYTTLKEWMFLRLNPAWKGSVKKLLGHANKWFSRHRGRVASVAFLETRRGIPFQLVFKNLRFQHIICDLASTRVIEHDTLIPSDWLSQAYKQQWFTLLRVRQSQEIGPRYTNEIELEEYSMRCGKMLVKKGKFSWKWSGFNFGFPLHVIFTSDYIIFKQNIFPHSCAGSVCLRSLRNIAFRLTLVYFDSSGNLRFSKTTGYKTLTFENDEEHLCSPPEAHGDTQNYCNPSGWPRCGGKNPGVGNEDHEAAELTQQVNVLKLTVEDLEKERDFYFGKLRNIELICQENEGENNPVLQRTVDILYATDEGFVIPDEGGPQEEQEEY</sequence>
<accession>S7NP27</accession>
<dbReference type="GO" id="GO:0005874">
    <property type="term" value="C:microtubule"/>
    <property type="evidence" value="ECO:0007669"/>
    <property type="project" value="UniProtKB-KW"/>
</dbReference>
<dbReference type="SMART" id="SM00225">
    <property type="entry name" value="BTB"/>
    <property type="match status" value="1"/>
</dbReference>
<dbReference type="InterPro" id="IPR011705">
    <property type="entry name" value="BACK"/>
</dbReference>
<dbReference type="Proteomes" id="UP000052978">
    <property type="component" value="Unassembled WGS sequence"/>
</dbReference>
<gene>
    <name evidence="6" type="ORF">D623_10010973</name>
</gene>
<keyword evidence="2" id="KW-0493">Microtubule</keyword>
<dbReference type="Gene3D" id="1.20.5.1430">
    <property type="match status" value="1"/>
</dbReference>
<feature type="region of interest" description="Disordered" evidence="3">
    <location>
        <begin position="1"/>
        <end position="72"/>
    </location>
</feature>
<dbReference type="eggNOG" id="KOG4682">
    <property type="taxonomic scope" value="Eukaryota"/>
</dbReference>
<dbReference type="AlphaFoldDB" id="S7NP27"/>
<dbReference type="PROSITE" id="PS50097">
    <property type="entry name" value="BTB"/>
    <property type="match status" value="1"/>
</dbReference>
<reference evidence="6 7" key="1">
    <citation type="journal article" date="2013" name="Nat. Commun.">
        <title>Genome analysis reveals insights into physiology and longevity of the Brandt's bat Myotis brandtii.</title>
        <authorList>
            <person name="Seim I."/>
            <person name="Fang X."/>
            <person name="Xiong Z."/>
            <person name="Lobanov A.V."/>
            <person name="Huang Z."/>
            <person name="Ma S."/>
            <person name="Feng Y."/>
            <person name="Turanov A.A."/>
            <person name="Zhu Y."/>
            <person name="Lenz T.L."/>
            <person name="Gerashchenko M.V."/>
            <person name="Fan D."/>
            <person name="Hee Yim S."/>
            <person name="Yao X."/>
            <person name="Jordan D."/>
            <person name="Xiong Y."/>
            <person name="Ma Y."/>
            <person name="Lyapunov A.N."/>
            <person name="Chen G."/>
            <person name="Kulakova O.I."/>
            <person name="Sun Y."/>
            <person name="Lee S.G."/>
            <person name="Bronson R.T."/>
            <person name="Moskalev A.A."/>
            <person name="Sunyaev S.R."/>
            <person name="Zhang G."/>
            <person name="Krogh A."/>
            <person name="Wang J."/>
            <person name="Gladyshev V.N."/>
        </authorList>
    </citation>
    <scope>NUCLEOTIDE SEQUENCE [LARGE SCALE GENOMIC DNA]</scope>
</reference>
<dbReference type="PANTHER" id="PTHR23231">
    <property type="entry name" value="GERM CELL-LESS PROTEIN"/>
    <property type="match status" value="1"/>
</dbReference>
<evidence type="ECO:0000259" key="5">
    <source>
        <dbReference type="PROSITE" id="PS51230"/>
    </source>
</evidence>
<dbReference type="GO" id="GO:0005634">
    <property type="term" value="C:nucleus"/>
    <property type="evidence" value="ECO:0007669"/>
    <property type="project" value="TreeGrafter"/>
</dbReference>
<feature type="domain" description="BTB" evidence="4">
    <location>
        <begin position="91"/>
        <end position="161"/>
    </location>
</feature>
<dbReference type="PANTHER" id="PTHR23231:SF3">
    <property type="entry name" value="BTB DOMAIN CONTAINING 35, FAMILY MEMBER 10-RELATED"/>
    <property type="match status" value="1"/>
</dbReference>
<name>S7NP27_MYOBR</name>
<dbReference type="SUPFAM" id="SSF140612">
    <property type="entry name" value="EB1 dimerisation domain-like"/>
    <property type="match status" value="1"/>
</dbReference>
<dbReference type="GO" id="GO:0007281">
    <property type="term" value="P:germ cell development"/>
    <property type="evidence" value="ECO:0007669"/>
    <property type="project" value="InterPro"/>
</dbReference>
<dbReference type="EMBL" id="KE164688">
    <property type="protein sequence ID" value="EPQ19474.1"/>
    <property type="molecule type" value="Genomic_DNA"/>
</dbReference>
<evidence type="ECO:0000256" key="1">
    <source>
        <dbReference type="ARBA" id="ARBA00022473"/>
    </source>
</evidence>
<feature type="domain" description="EB1 C-terminal" evidence="5">
    <location>
        <begin position="499"/>
        <end position="569"/>
    </location>
</feature>
<dbReference type="PROSITE" id="PS51230">
    <property type="entry name" value="EB1_C"/>
    <property type="match status" value="1"/>
</dbReference>